<evidence type="ECO:0000313" key="4">
    <source>
        <dbReference type="EMBL" id="AII07055.1"/>
    </source>
</evidence>
<dbReference type="Proteomes" id="UP000028488">
    <property type="component" value="Chromosome"/>
</dbReference>
<protein>
    <submittedName>
        <fullName evidence="4">Membrane protein</fullName>
    </submittedName>
</protein>
<organism evidence="4 5">
    <name type="scientific">Rhodococcus opacus</name>
    <name type="common">Nocardia opaca</name>
    <dbReference type="NCBI Taxonomy" id="37919"/>
    <lineage>
        <taxon>Bacteria</taxon>
        <taxon>Bacillati</taxon>
        <taxon>Actinomycetota</taxon>
        <taxon>Actinomycetes</taxon>
        <taxon>Mycobacteriales</taxon>
        <taxon>Nocardiaceae</taxon>
        <taxon>Rhodococcus</taxon>
    </lineage>
</organism>
<dbReference type="AlphaFoldDB" id="A0A076ELP4"/>
<dbReference type="EMBL" id="CP008947">
    <property type="protein sequence ID" value="AII07055.1"/>
    <property type="molecule type" value="Genomic_DNA"/>
</dbReference>
<feature type="transmembrane region" description="Helical" evidence="2">
    <location>
        <begin position="34"/>
        <end position="56"/>
    </location>
</feature>
<name>A0A076ELP4_RHOOP</name>
<feature type="region of interest" description="Disordered" evidence="1">
    <location>
        <begin position="342"/>
        <end position="368"/>
    </location>
</feature>
<gene>
    <name evidence="4" type="ORF">EP51_21335</name>
</gene>
<sequence length="368" mass="38262">MSSDQSNGADPQPKNAGQPEKASRSMSATTTRRALAAVAAGAVVAAIATFAIAGGFNRSENLPAHSTGSGPQATGSVDGDAFASAAAGDCLDWTPSNDPQEDRKDVAKVDCSEEHRFEVAAPLDLSVYPGAEFGPGSRYPGALRFAALRDEHCVPAVDTYLGAKFDPYGKFSVGLMFPSESGWAAGERTLRCGLQFSSTAGTLLPFTGKVAEQDQSNIWDPGTCIGINQNVPTDPVDCAQPHAFEVISVVDLATQFPSSMPSVDDQDKYLEGVCTQAANEYLGSADALRNKTLTLFWDNLELDSWLAGSRRVNCSVGKETDAGGFSTITGSAKGEILINGAAPVPPPPVPEGRSVPTPLPGAVPVPGN</sequence>
<feature type="domain" description="Septum formation-related" evidence="3">
    <location>
        <begin position="87"/>
        <end position="314"/>
    </location>
</feature>
<keyword evidence="2" id="KW-0812">Transmembrane</keyword>
<evidence type="ECO:0000313" key="5">
    <source>
        <dbReference type="Proteomes" id="UP000028488"/>
    </source>
</evidence>
<accession>A0A076ELP4</accession>
<feature type="region of interest" description="Disordered" evidence="1">
    <location>
        <begin position="1"/>
        <end position="31"/>
    </location>
</feature>
<evidence type="ECO:0000256" key="2">
    <source>
        <dbReference type="SAM" id="Phobius"/>
    </source>
</evidence>
<evidence type="ECO:0000259" key="3">
    <source>
        <dbReference type="Pfam" id="PF13845"/>
    </source>
</evidence>
<proteinExistence type="predicted"/>
<dbReference type="InterPro" id="IPR026004">
    <property type="entry name" value="Septum_form"/>
</dbReference>
<dbReference type="RefSeq" id="WP_128640321.1">
    <property type="nucleotide sequence ID" value="NZ_CP008947.1"/>
</dbReference>
<dbReference type="eggNOG" id="ENOG5030VN0">
    <property type="taxonomic scope" value="Bacteria"/>
</dbReference>
<feature type="compositionally biased region" description="Pro residues" evidence="1">
    <location>
        <begin position="357"/>
        <end position="368"/>
    </location>
</feature>
<dbReference type="Pfam" id="PF13845">
    <property type="entry name" value="Septum_form"/>
    <property type="match status" value="1"/>
</dbReference>
<reference evidence="4 5" key="1">
    <citation type="submission" date="2014-07" db="EMBL/GenBank/DDBJ databases">
        <title>Genome Sequence of Rhodococcus opacus Strain R7, a Biodegrader of Mono- and Polycyclic Aromatic Hydrocarbons.</title>
        <authorList>
            <person name="Di Gennaro P."/>
            <person name="Zampolli J."/>
            <person name="Presti I."/>
            <person name="Cappelletti M."/>
            <person name="D'Ursi P."/>
            <person name="Orro A."/>
            <person name="Mezzelani A."/>
            <person name="Milanesi L."/>
        </authorList>
    </citation>
    <scope>NUCLEOTIDE SEQUENCE [LARGE SCALE GENOMIC DNA]</scope>
    <source>
        <strain evidence="4 5">R7</strain>
    </source>
</reference>
<keyword evidence="2" id="KW-0472">Membrane</keyword>
<evidence type="ECO:0000256" key="1">
    <source>
        <dbReference type="SAM" id="MobiDB-lite"/>
    </source>
</evidence>
<keyword evidence="2" id="KW-1133">Transmembrane helix</keyword>